<evidence type="ECO:0000313" key="2">
    <source>
        <dbReference type="EMBL" id="ERK71144.1"/>
    </source>
</evidence>
<comment type="caution">
    <text evidence="2">The sequence shown here is derived from an EMBL/GenBank/DDBJ whole genome shotgun (WGS) entry which is preliminary data.</text>
</comment>
<protein>
    <submittedName>
        <fullName evidence="2">Uncharacterized protein</fullName>
    </submittedName>
</protein>
<name>U2RRF4_LEIAQ</name>
<dbReference type="RefSeq" id="WP_021762870.1">
    <property type="nucleotide sequence ID" value="NZ_KI272200.1"/>
</dbReference>
<evidence type="ECO:0000313" key="3">
    <source>
        <dbReference type="Proteomes" id="UP000016605"/>
    </source>
</evidence>
<dbReference type="HOGENOM" id="CLU_2800030_0_0_11"/>
<gene>
    <name evidence="2" type="ORF">N136_02508</name>
</gene>
<sequence>MVENENIDSNGNDTETGGRKRKGLFGARRAVKRTTDSPVQQAGATAAPEAQASAGDTADGAGQAVAAE</sequence>
<organism evidence="2 3">
    <name type="scientific">Leifsonia aquatica ATCC 14665</name>
    <dbReference type="NCBI Taxonomy" id="1358026"/>
    <lineage>
        <taxon>Bacteria</taxon>
        <taxon>Bacillati</taxon>
        <taxon>Actinomycetota</taxon>
        <taxon>Actinomycetes</taxon>
        <taxon>Micrococcales</taxon>
        <taxon>Microbacteriaceae</taxon>
        <taxon>Leifsonia</taxon>
    </lineage>
</organism>
<dbReference type="Proteomes" id="UP000016605">
    <property type="component" value="Unassembled WGS sequence"/>
</dbReference>
<feature type="region of interest" description="Disordered" evidence="1">
    <location>
        <begin position="1"/>
        <end position="68"/>
    </location>
</feature>
<proteinExistence type="predicted"/>
<reference evidence="2 3" key="1">
    <citation type="submission" date="2013-08" db="EMBL/GenBank/DDBJ databases">
        <authorList>
            <person name="Weinstock G."/>
            <person name="Sodergren E."/>
            <person name="Wylie T."/>
            <person name="Fulton L."/>
            <person name="Fulton R."/>
            <person name="Fronick C."/>
            <person name="O'Laughlin M."/>
            <person name="Godfrey J."/>
            <person name="Miner T."/>
            <person name="Herter B."/>
            <person name="Appelbaum E."/>
            <person name="Cordes M."/>
            <person name="Lek S."/>
            <person name="Wollam A."/>
            <person name="Pepin K.H."/>
            <person name="Palsikar V.B."/>
            <person name="Mitreva M."/>
            <person name="Wilson R.K."/>
        </authorList>
    </citation>
    <scope>NUCLEOTIDE SEQUENCE [LARGE SCALE GENOMIC DNA]</scope>
    <source>
        <strain evidence="2 3">ATCC 14665</strain>
    </source>
</reference>
<dbReference type="EMBL" id="AWVQ01000322">
    <property type="protein sequence ID" value="ERK71144.1"/>
    <property type="molecule type" value="Genomic_DNA"/>
</dbReference>
<evidence type="ECO:0000256" key="1">
    <source>
        <dbReference type="SAM" id="MobiDB-lite"/>
    </source>
</evidence>
<feature type="non-terminal residue" evidence="2">
    <location>
        <position position="68"/>
    </location>
</feature>
<dbReference type="AlphaFoldDB" id="U2RRF4"/>
<feature type="compositionally biased region" description="Low complexity" evidence="1">
    <location>
        <begin position="40"/>
        <end position="54"/>
    </location>
</feature>
<accession>U2RRF4</accession>